<dbReference type="Gene3D" id="2.30.29.50">
    <property type="entry name" value="Bacterial Pleckstrin homology domain"/>
    <property type="match status" value="1"/>
</dbReference>
<reference evidence="2 3" key="1">
    <citation type="submission" date="2019-06" db="EMBL/GenBank/DDBJ databases">
        <title>Pac Bio to generate improved reference genome sequences for organisms with transposon mutant libraries (support for FEBA project).</title>
        <authorList>
            <person name="Blow M."/>
        </authorList>
    </citation>
    <scope>NUCLEOTIDE SEQUENCE [LARGE SCALE GENOMIC DNA]</scope>
    <source>
        <strain evidence="2 3">USDA 1844</strain>
    </source>
</reference>
<dbReference type="SUPFAM" id="SSF50729">
    <property type="entry name" value="PH domain-like"/>
    <property type="match status" value="1"/>
</dbReference>
<dbReference type="Proteomes" id="UP000319824">
    <property type="component" value="Unassembled WGS sequence"/>
</dbReference>
<dbReference type="InterPro" id="IPR012544">
    <property type="entry name" value="PHb"/>
</dbReference>
<evidence type="ECO:0000313" key="2">
    <source>
        <dbReference type="EMBL" id="TVZ63142.1"/>
    </source>
</evidence>
<comment type="caution">
    <text evidence="2">The sequence shown here is derived from an EMBL/GenBank/DDBJ whole genome shotgun (WGS) entry which is preliminary data.</text>
</comment>
<feature type="domain" description="Bacterial Pleckstrin homology" evidence="1">
    <location>
        <begin position="2"/>
        <end position="121"/>
    </location>
</feature>
<name>A0A559SLC5_9HYPH</name>
<dbReference type="PANTHER" id="PTHR35796">
    <property type="entry name" value="HYPOTHETICAL CYTOSOLIC PROTEIN"/>
    <property type="match status" value="1"/>
</dbReference>
<gene>
    <name evidence="2" type="ORF">BCL32_3263</name>
</gene>
<dbReference type="CDD" id="cd13225">
    <property type="entry name" value="PH-like_bacteria"/>
    <property type="match status" value="1"/>
</dbReference>
<dbReference type="Pfam" id="PF08000">
    <property type="entry name" value="bPH_1"/>
    <property type="match status" value="1"/>
</dbReference>
<dbReference type="EMBL" id="VISO01000003">
    <property type="protein sequence ID" value="TVZ63142.1"/>
    <property type="molecule type" value="Genomic_DNA"/>
</dbReference>
<protein>
    <submittedName>
        <fullName evidence="2">PH (Pleckstrin Homology) domain-containing protein</fullName>
    </submittedName>
</protein>
<proteinExistence type="predicted"/>
<sequence length="125" mass="13810">MGLFDGILGHDSKVDPNELRKRLDGVLIEGEEAKLAFKVIRDFFVFTQWRLILVDIQGITGSKVDYMSIPYKAITRFSVETAGTFDLDTELKVWVSGTATPISKTLKKGSDARGIQRALATGIFG</sequence>
<evidence type="ECO:0000259" key="1">
    <source>
        <dbReference type="Pfam" id="PF08000"/>
    </source>
</evidence>
<dbReference type="AlphaFoldDB" id="A0A559SLC5"/>
<accession>A0A559SLC5</accession>
<organism evidence="2 3">
    <name type="scientific">Rhizobium mongolense USDA 1844</name>
    <dbReference type="NCBI Taxonomy" id="1079460"/>
    <lineage>
        <taxon>Bacteria</taxon>
        <taxon>Pseudomonadati</taxon>
        <taxon>Pseudomonadota</taxon>
        <taxon>Alphaproteobacteria</taxon>
        <taxon>Hyphomicrobiales</taxon>
        <taxon>Rhizobiaceae</taxon>
        <taxon>Rhizobium/Agrobacterium group</taxon>
        <taxon>Rhizobium</taxon>
    </lineage>
</organism>
<dbReference type="PANTHER" id="PTHR35796:SF3">
    <property type="entry name" value="BHLH DOMAIN-CONTAINING PROTEIN"/>
    <property type="match status" value="1"/>
</dbReference>
<dbReference type="InterPro" id="IPR037063">
    <property type="entry name" value="PHb_sf"/>
</dbReference>
<evidence type="ECO:0000313" key="3">
    <source>
        <dbReference type="Proteomes" id="UP000319824"/>
    </source>
</evidence>
<dbReference type="RefSeq" id="WP_028739486.1">
    <property type="nucleotide sequence ID" value="NZ_ATTQ01000004.1"/>
</dbReference>